<feature type="transmembrane region" description="Helical" evidence="1">
    <location>
        <begin position="6"/>
        <end position="26"/>
    </location>
</feature>
<protein>
    <recommendedName>
        <fullName evidence="4">Hexosyltransferase</fullName>
    </recommendedName>
</protein>
<gene>
    <name evidence="2" type="ORF">V1264_018931</name>
</gene>
<accession>A0AAN9BJ87</accession>
<reference evidence="2 3" key="1">
    <citation type="submission" date="2024-02" db="EMBL/GenBank/DDBJ databases">
        <title>Chromosome-scale genome assembly of the rough periwinkle Littorina saxatilis.</title>
        <authorList>
            <person name="De Jode A."/>
            <person name="Faria R."/>
            <person name="Formenti G."/>
            <person name="Sims Y."/>
            <person name="Smith T.P."/>
            <person name="Tracey A."/>
            <person name="Wood J.M.D."/>
            <person name="Zagrodzka Z.B."/>
            <person name="Johannesson K."/>
            <person name="Butlin R.K."/>
            <person name="Leder E.H."/>
        </authorList>
    </citation>
    <scope>NUCLEOTIDE SEQUENCE [LARGE SCALE GENOMIC DNA]</scope>
    <source>
        <strain evidence="2">Snail1</strain>
        <tissue evidence="2">Muscle</tissue>
    </source>
</reference>
<dbReference type="Proteomes" id="UP001374579">
    <property type="component" value="Unassembled WGS sequence"/>
</dbReference>
<keyword evidence="1" id="KW-1133">Transmembrane helix</keyword>
<name>A0AAN9BJ87_9CAEN</name>
<evidence type="ECO:0000256" key="1">
    <source>
        <dbReference type="SAM" id="Phobius"/>
    </source>
</evidence>
<dbReference type="EMBL" id="JBAMIC010000008">
    <property type="protein sequence ID" value="KAK7104170.1"/>
    <property type="molecule type" value="Genomic_DNA"/>
</dbReference>
<organism evidence="2 3">
    <name type="scientific">Littorina saxatilis</name>
    <dbReference type="NCBI Taxonomy" id="31220"/>
    <lineage>
        <taxon>Eukaryota</taxon>
        <taxon>Metazoa</taxon>
        <taxon>Spiralia</taxon>
        <taxon>Lophotrochozoa</taxon>
        <taxon>Mollusca</taxon>
        <taxon>Gastropoda</taxon>
        <taxon>Caenogastropoda</taxon>
        <taxon>Littorinimorpha</taxon>
        <taxon>Littorinoidea</taxon>
        <taxon>Littorinidae</taxon>
        <taxon>Littorina</taxon>
    </lineage>
</organism>
<keyword evidence="3" id="KW-1185">Reference proteome</keyword>
<comment type="caution">
    <text evidence="2">The sequence shown here is derived from an EMBL/GenBank/DDBJ whole genome shotgun (WGS) entry which is preliminary data.</text>
</comment>
<keyword evidence="1" id="KW-0812">Transmembrane</keyword>
<evidence type="ECO:0000313" key="2">
    <source>
        <dbReference type="EMBL" id="KAK7104170.1"/>
    </source>
</evidence>
<sequence>MSKYTWVVSTAIAVCVAMSAYVLHLYSKEKPELLVGVCILSARDHQKERNTIRNTWLKADMGSSLEDRKIRIHVKFVVGMEPCLIPPADRLSTFECKEWIPDISADLTKDFEAFSVMEDFVTGPKVHVLNIKALHQVTLKRIGILADITLKEEPLNVSLYDDLTEQELGEVIFSLKDPGIIHKGYRYQPIQPLQVDVVGQTPFSA</sequence>
<keyword evidence="1" id="KW-0472">Membrane</keyword>
<evidence type="ECO:0008006" key="4">
    <source>
        <dbReference type="Google" id="ProtNLM"/>
    </source>
</evidence>
<dbReference type="AlphaFoldDB" id="A0AAN9BJ87"/>
<evidence type="ECO:0000313" key="3">
    <source>
        <dbReference type="Proteomes" id="UP001374579"/>
    </source>
</evidence>
<proteinExistence type="predicted"/>